<evidence type="ECO:0000313" key="1">
    <source>
        <dbReference type="EMBL" id="KAJ2800396.1"/>
    </source>
</evidence>
<accession>A0ACC1L3F5</accession>
<dbReference type="EMBL" id="JANBUN010000956">
    <property type="protein sequence ID" value="KAJ2800396.1"/>
    <property type="molecule type" value="Genomic_DNA"/>
</dbReference>
<keyword evidence="2" id="KW-1185">Reference proteome</keyword>
<sequence>MKFFAIAAAAVAAVCATVANAGVVFQPTAGQTLCCQVNQMRKAQGLKPLKWSATVDAASQPVASQLQSKGPSSWPLWLQVNSGLAEKNFRMIALWAVSTSRTPVSKALTRSKSSEVKTTILSRAYTVCGGASALPGNFTVTSFVYPATASATTGIYHLDCKGATPIGIRR</sequence>
<evidence type="ECO:0000313" key="2">
    <source>
        <dbReference type="Proteomes" id="UP001140087"/>
    </source>
</evidence>
<name>A0ACC1L3F5_9FUNG</name>
<proteinExistence type="predicted"/>
<comment type="caution">
    <text evidence="1">The sequence shown here is derived from an EMBL/GenBank/DDBJ whole genome shotgun (WGS) entry which is preliminary data.</text>
</comment>
<organism evidence="1 2">
    <name type="scientific">Coemansia helicoidea</name>
    <dbReference type="NCBI Taxonomy" id="1286919"/>
    <lineage>
        <taxon>Eukaryota</taxon>
        <taxon>Fungi</taxon>
        <taxon>Fungi incertae sedis</taxon>
        <taxon>Zoopagomycota</taxon>
        <taxon>Kickxellomycotina</taxon>
        <taxon>Kickxellomycetes</taxon>
        <taxon>Kickxellales</taxon>
        <taxon>Kickxellaceae</taxon>
        <taxon>Coemansia</taxon>
    </lineage>
</organism>
<protein>
    <submittedName>
        <fullName evidence="1">Uncharacterized protein</fullName>
    </submittedName>
</protein>
<gene>
    <name evidence="1" type="ORF">H4R21_003191</name>
</gene>
<reference evidence="1" key="1">
    <citation type="submission" date="2022-07" db="EMBL/GenBank/DDBJ databases">
        <title>Phylogenomic reconstructions and comparative analyses of Kickxellomycotina fungi.</title>
        <authorList>
            <person name="Reynolds N.K."/>
            <person name="Stajich J.E."/>
            <person name="Barry K."/>
            <person name="Grigoriev I.V."/>
            <person name="Crous P."/>
            <person name="Smith M.E."/>
        </authorList>
    </citation>
    <scope>NUCLEOTIDE SEQUENCE</scope>
    <source>
        <strain evidence="1">BCRC 34780</strain>
    </source>
</reference>
<dbReference type="Proteomes" id="UP001140087">
    <property type="component" value="Unassembled WGS sequence"/>
</dbReference>